<dbReference type="InterPro" id="IPR003604">
    <property type="entry name" value="Matrin/U1-like-C_Znf_C2H2"/>
</dbReference>
<dbReference type="InterPro" id="IPR039999">
    <property type="entry name" value="LYAR"/>
</dbReference>
<dbReference type="Proteomes" id="UP000541444">
    <property type="component" value="Unassembled WGS sequence"/>
</dbReference>
<dbReference type="Pfam" id="PF23559">
    <property type="entry name" value="WHD_DRP"/>
    <property type="match status" value="1"/>
</dbReference>
<dbReference type="Pfam" id="PF25879">
    <property type="entry name" value="WHD_LYAR"/>
    <property type="match status" value="1"/>
</dbReference>
<sequence>MVWFQCEDCGENLKKPKLQNHFRNCSAYKLSCIDCGETFGQQSVQGHTQCITEAEKYGPKGQAKAPGSTPAKANNSSKQKPDIDVNVGLSSRPPWFCRLCNTSATSQQTLLGHADGKKHRAKARAFHAANQPPKLTEESTQDAKDTTGVPPTGESVGDKVVDGPKKEDPNESLSLKKRKLDASPDSIDGSDHLSKGEVIQAKRTKAEKPIGIAMNTKCSDTPEEVKEGASFHSKESKEKKIKWKKLITSFLKSNPDGALKFRKLQKLVFNSLQESGVADVEAEFKELLMDKIKSSSRFQLDNKQVRLQVVSFFSPYKLSYQKPINYGRCIYFRCGGTIGPFLLGKLKKEVKLVLRAPEDVQELHDTFDNISDVLNDAEKISEGNFQIGQRCITTFAIELQCFAITPKTLFYVLCGLSKRSYNRERSPDQDVDGEGCLWTSQTKELERIGAEYFDELVMRSFFQDLEIKVDGNVSYCKMHDLIHDFATFLANNECLVAESSKIKLNDSKARHLSVIFFADDGRIPLSIWNLKSLGTLLVRRSLRFEDLTLLSHLTSFRTLDLGYTDIKKLPKEFKK</sequence>
<dbReference type="EMBL" id="JACGCM010000529">
    <property type="protein sequence ID" value="KAF6171122.1"/>
    <property type="molecule type" value="Genomic_DNA"/>
</dbReference>
<accession>A0A7J7NVU9</accession>
<dbReference type="InterPro" id="IPR013087">
    <property type="entry name" value="Znf_C2H2_type"/>
</dbReference>
<dbReference type="SMART" id="SM00451">
    <property type="entry name" value="ZnF_U1"/>
    <property type="match status" value="1"/>
</dbReference>
<organism evidence="10 11">
    <name type="scientific">Kingdonia uniflora</name>
    <dbReference type="NCBI Taxonomy" id="39325"/>
    <lineage>
        <taxon>Eukaryota</taxon>
        <taxon>Viridiplantae</taxon>
        <taxon>Streptophyta</taxon>
        <taxon>Embryophyta</taxon>
        <taxon>Tracheophyta</taxon>
        <taxon>Spermatophyta</taxon>
        <taxon>Magnoliopsida</taxon>
        <taxon>Ranunculales</taxon>
        <taxon>Circaeasteraceae</taxon>
        <taxon>Kingdonia</taxon>
    </lineage>
</organism>
<dbReference type="SUPFAM" id="SSF57667">
    <property type="entry name" value="beta-beta-alpha zinc fingers"/>
    <property type="match status" value="3"/>
</dbReference>
<dbReference type="FunFam" id="3.30.160.60:FF:001583">
    <property type="entry name" value="UBP1-associated proteins 1C"/>
    <property type="match status" value="1"/>
</dbReference>
<dbReference type="Gene3D" id="3.30.1490.490">
    <property type="match status" value="1"/>
</dbReference>
<evidence type="ECO:0000256" key="4">
    <source>
        <dbReference type="ARBA" id="ARBA00022771"/>
    </source>
</evidence>
<dbReference type="Pfam" id="PF08790">
    <property type="entry name" value="zf-LYAR"/>
    <property type="match status" value="1"/>
</dbReference>
<dbReference type="GO" id="GO:0008270">
    <property type="term" value="F:zinc ion binding"/>
    <property type="evidence" value="ECO:0007669"/>
    <property type="project" value="UniProtKB-KW"/>
</dbReference>
<keyword evidence="3" id="KW-0677">Repeat</keyword>
<dbReference type="Gene3D" id="3.30.160.60">
    <property type="entry name" value="Classic Zinc Finger"/>
    <property type="match status" value="1"/>
</dbReference>
<comment type="caution">
    <text evidence="10">The sequence shown here is derived from an EMBL/GenBank/DDBJ whole genome shotgun (WGS) entry which is preliminary data.</text>
</comment>
<proteinExistence type="predicted"/>
<dbReference type="InterPro" id="IPR014898">
    <property type="entry name" value="Znf_C2H2_LYAR"/>
</dbReference>
<keyword evidence="2" id="KW-0479">Metal-binding</keyword>
<keyword evidence="6" id="KW-0539">Nucleus</keyword>
<reference evidence="10 11" key="1">
    <citation type="journal article" date="2020" name="IScience">
        <title>Genome Sequencing of the Endangered Kingdonia uniflora (Circaeasteraceae, Ranunculales) Reveals Potential Mechanisms of Evolutionary Specialization.</title>
        <authorList>
            <person name="Sun Y."/>
            <person name="Deng T."/>
            <person name="Zhang A."/>
            <person name="Moore M.J."/>
            <person name="Landis J.B."/>
            <person name="Lin N."/>
            <person name="Zhang H."/>
            <person name="Zhang X."/>
            <person name="Huang J."/>
            <person name="Zhang X."/>
            <person name="Sun H."/>
            <person name="Wang H."/>
        </authorList>
    </citation>
    <scope>NUCLEOTIDE SEQUENCE [LARGE SCALE GENOMIC DNA]</scope>
    <source>
        <strain evidence="10">TB1705</strain>
        <tissue evidence="10">Leaf</tissue>
    </source>
</reference>
<dbReference type="InterPro" id="IPR058719">
    <property type="entry name" value="WHD_LYAR"/>
</dbReference>
<evidence type="ECO:0000256" key="3">
    <source>
        <dbReference type="ARBA" id="ARBA00022737"/>
    </source>
</evidence>
<keyword evidence="11" id="KW-1185">Reference proteome</keyword>
<feature type="compositionally biased region" description="Basic and acidic residues" evidence="8">
    <location>
        <begin position="135"/>
        <end position="145"/>
    </location>
</feature>
<evidence type="ECO:0000313" key="11">
    <source>
        <dbReference type="Proteomes" id="UP000541444"/>
    </source>
</evidence>
<feature type="region of interest" description="Disordered" evidence="8">
    <location>
        <begin position="112"/>
        <end position="196"/>
    </location>
</feature>
<evidence type="ECO:0000256" key="1">
    <source>
        <dbReference type="ARBA" id="ARBA00004123"/>
    </source>
</evidence>
<feature type="region of interest" description="Disordered" evidence="8">
    <location>
        <begin position="58"/>
        <end position="85"/>
    </location>
</feature>
<evidence type="ECO:0000313" key="10">
    <source>
        <dbReference type="EMBL" id="KAF6171122.1"/>
    </source>
</evidence>
<feature type="compositionally biased region" description="Basic and acidic residues" evidence="8">
    <location>
        <begin position="156"/>
        <end position="169"/>
    </location>
</feature>
<name>A0A7J7NVU9_9MAGN</name>
<dbReference type="PANTHER" id="PTHR13100:SF10">
    <property type="entry name" value="CELL GROWTH-REGULATING NUCLEOLAR PROTEIN"/>
    <property type="match status" value="1"/>
</dbReference>
<dbReference type="GO" id="GO:0003677">
    <property type="term" value="F:DNA binding"/>
    <property type="evidence" value="ECO:0007669"/>
    <property type="project" value="InterPro"/>
</dbReference>
<dbReference type="GO" id="GO:0005730">
    <property type="term" value="C:nucleolus"/>
    <property type="evidence" value="ECO:0007669"/>
    <property type="project" value="TreeGrafter"/>
</dbReference>
<dbReference type="OrthoDB" id="21474at2759"/>
<evidence type="ECO:0000256" key="2">
    <source>
        <dbReference type="ARBA" id="ARBA00022723"/>
    </source>
</evidence>
<evidence type="ECO:0000259" key="9">
    <source>
        <dbReference type="SMART" id="SM00451"/>
    </source>
</evidence>
<dbReference type="PROSITE" id="PS51804">
    <property type="entry name" value="ZF_C2HC_LYAR"/>
    <property type="match status" value="2"/>
</dbReference>
<evidence type="ECO:0000256" key="5">
    <source>
        <dbReference type="ARBA" id="ARBA00022833"/>
    </source>
</evidence>
<protein>
    <recommendedName>
        <fullName evidence="9">U1-type domain-containing protein</fullName>
    </recommendedName>
</protein>
<evidence type="ECO:0000256" key="6">
    <source>
        <dbReference type="ARBA" id="ARBA00023242"/>
    </source>
</evidence>
<dbReference type="GO" id="GO:0000122">
    <property type="term" value="P:negative regulation of transcription by RNA polymerase II"/>
    <property type="evidence" value="ECO:0007669"/>
    <property type="project" value="TreeGrafter"/>
</dbReference>
<evidence type="ECO:0000256" key="7">
    <source>
        <dbReference type="PROSITE-ProRule" id="PRU01145"/>
    </source>
</evidence>
<dbReference type="PANTHER" id="PTHR13100">
    <property type="entry name" value="CELL GROWTH-REGULATING NUCLEOLAR PROTEIN LYAR"/>
    <property type="match status" value="1"/>
</dbReference>
<comment type="subcellular location">
    <subcellularLocation>
        <location evidence="1">Nucleus</location>
    </subcellularLocation>
</comment>
<gene>
    <name evidence="10" type="ORF">GIB67_041758</name>
</gene>
<dbReference type="Pfam" id="PF12874">
    <property type="entry name" value="zf-met"/>
    <property type="match status" value="1"/>
</dbReference>
<dbReference type="SUPFAM" id="SSF52058">
    <property type="entry name" value="L domain-like"/>
    <property type="match status" value="1"/>
</dbReference>
<feature type="domain" description="U1-type" evidence="9">
    <location>
        <begin position="92"/>
        <end position="126"/>
    </location>
</feature>
<feature type="compositionally biased region" description="Basic residues" evidence="8">
    <location>
        <begin position="116"/>
        <end position="125"/>
    </location>
</feature>
<dbReference type="FunFam" id="3.30.1490.490:FF:000001">
    <property type="entry name" value="cell growth-regulating nucleolar protein-like"/>
    <property type="match status" value="1"/>
</dbReference>
<dbReference type="InterPro" id="IPR058922">
    <property type="entry name" value="WHD_DRP"/>
</dbReference>
<dbReference type="AlphaFoldDB" id="A0A7J7NVU9"/>
<keyword evidence="5" id="KW-0862">Zinc</keyword>
<evidence type="ECO:0000256" key="8">
    <source>
        <dbReference type="SAM" id="MobiDB-lite"/>
    </source>
</evidence>
<dbReference type="InterPro" id="IPR036236">
    <property type="entry name" value="Znf_C2H2_sf"/>
</dbReference>
<dbReference type="GO" id="GO:0006364">
    <property type="term" value="P:rRNA processing"/>
    <property type="evidence" value="ECO:0007669"/>
    <property type="project" value="TreeGrafter"/>
</dbReference>
<keyword evidence="4 7" id="KW-0863">Zinc-finger</keyword>